<name>A0A931GUP8_9BACT</name>
<evidence type="ECO:0000313" key="1">
    <source>
        <dbReference type="EMBL" id="MBG9376886.1"/>
    </source>
</evidence>
<protein>
    <submittedName>
        <fullName evidence="1">Phage tail protein</fullName>
    </submittedName>
</protein>
<dbReference type="InterPro" id="IPR011747">
    <property type="entry name" value="CHP02241"/>
</dbReference>
<comment type="caution">
    <text evidence="1">The sequence shown here is derived from an EMBL/GenBank/DDBJ whole genome shotgun (WGS) entry which is preliminary data.</text>
</comment>
<dbReference type="PANTHER" id="PTHR38009">
    <property type="entry name" value="CONSERVED HYPOTHETICAL PHAGE TAIL PROTEIN"/>
    <property type="match status" value="1"/>
</dbReference>
<accession>A0A931GUP8</accession>
<reference evidence="1" key="1">
    <citation type="submission" date="2020-11" db="EMBL/GenBank/DDBJ databases">
        <title>Bacterial whole genome sequence for Panacibacter sp. DH6.</title>
        <authorList>
            <person name="Le V."/>
            <person name="Ko S."/>
            <person name="Ahn C.-Y."/>
            <person name="Oh H.-M."/>
        </authorList>
    </citation>
    <scope>NUCLEOTIDE SEQUENCE</scope>
    <source>
        <strain evidence="1">DH6</strain>
    </source>
</reference>
<dbReference type="Proteomes" id="UP000628448">
    <property type="component" value="Unassembled WGS sequence"/>
</dbReference>
<dbReference type="InterPro" id="IPR010667">
    <property type="entry name" value="Phage_T4_Gp19"/>
</dbReference>
<dbReference type="RefSeq" id="WP_196990877.1">
    <property type="nucleotide sequence ID" value="NZ_JADWYR010000001.1"/>
</dbReference>
<dbReference type="NCBIfam" id="TIGR02241">
    <property type="entry name" value="conserved hypothetical phage tail region protein"/>
    <property type="match status" value="1"/>
</dbReference>
<organism evidence="1 2">
    <name type="scientific">Panacibacter microcysteis</name>
    <dbReference type="NCBI Taxonomy" id="2793269"/>
    <lineage>
        <taxon>Bacteria</taxon>
        <taxon>Pseudomonadati</taxon>
        <taxon>Bacteroidota</taxon>
        <taxon>Chitinophagia</taxon>
        <taxon>Chitinophagales</taxon>
        <taxon>Chitinophagaceae</taxon>
        <taxon>Panacibacter</taxon>
    </lineage>
</organism>
<gene>
    <name evidence="1" type="ORF">I5907_11605</name>
</gene>
<keyword evidence="2" id="KW-1185">Reference proteome</keyword>
<sequence>MSHALNRYHFKVEWGGRSFGFTEVSGLDIEVEAVNYRNGSSPEDHVKKIPGLRKYANVTLKRGITKGDNDFFSWINTKRMGDIERRDVVIYLLDEDHNPVVVWRLSNAFPIHYYGPVLAAADSDIAIEALVLTHEGMTIEHT</sequence>
<dbReference type="PANTHER" id="PTHR38009:SF1">
    <property type="entry name" value="CONSERVED HYPOTHETICAL PHAGE TAIL PROTEIN"/>
    <property type="match status" value="1"/>
</dbReference>
<dbReference type="Pfam" id="PF06841">
    <property type="entry name" value="Phage_T4_gp19"/>
    <property type="match status" value="1"/>
</dbReference>
<dbReference type="GO" id="GO:0005198">
    <property type="term" value="F:structural molecule activity"/>
    <property type="evidence" value="ECO:0007669"/>
    <property type="project" value="InterPro"/>
</dbReference>
<dbReference type="EMBL" id="JADWYR010000001">
    <property type="protein sequence ID" value="MBG9376886.1"/>
    <property type="molecule type" value="Genomic_DNA"/>
</dbReference>
<proteinExistence type="predicted"/>
<evidence type="ECO:0000313" key="2">
    <source>
        <dbReference type="Proteomes" id="UP000628448"/>
    </source>
</evidence>
<dbReference type="AlphaFoldDB" id="A0A931GUP8"/>